<keyword evidence="6 10" id="KW-0460">Magnesium</keyword>
<dbReference type="Gene3D" id="3.90.950.10">
    <property type="match status" value="1"/>
</dbReference>
<evidence type="ECO:0000313" key="11">
    <source>
        <dbReference type="EMBL" id="BBU21880.1"/>
    </source>
</evidence>
<dbReference type="GO" id="GO:0000166">
    <property type="term" value="F:nucleotide binding"/>
    <property type="evidence" value="ECO:0007669"/>
    <property type="project" value="UniProtKB-KW"/>
</dbReference>
<dbReference type="PANTHER" id="PTHR11067">
    <property type="entry name" value="INOSINE TRIPHOSPHATE PYROPHOSPHATASE/HAM1 PROTEIN"/>
    <property type="match status" value="1"/>
</dbReference>
<feature type="binding site" evidence="10">
    <location>
        <begin position="136"/>
        <end position="139"/>
    </location>
    <ligand>
        <name>substrate</name>
    </ligand>
</feature>
<dbReference type="EC" id="3.6.1.66" evidence="10"/>
<evidence type="ECO:0000313" key="12">
    <source>
        <dbReference type="Proteomes" id="UP000464624"/>
    </source>
</evidence>
<feature type="binding site" evidence="10">
    <location>
        <position position="54"/>
    </location>
    <ligand>
        <name>Mg(2+)</name>
        <dbReference type="ChEBI" id="CHEBI:18420"/>
    </ligand>
</feature>
<dbReference type="EMBL" id="AP022314">
    <property type="protein sequence ID" value="BBU21880.1"/>
    <property type="molecule type" value="Genomic_DNA"/>
</dbReference>
<comment type="caution">
    <text evidence="10">Lacks conserved residue(s) required for the propagation of feature annotation.</text>
</comment>
<evidence type="ECO:0000256" key="3">
    <source>
        <dbReference type="ARBA" id="ARBA00022723"/>
    </source>
</evidence>
<dbReference type="HAMAP" id="MF_01405">
    <property type="entry name" value="Non_canon_purine_NTPase"/>
    <property type="match status" value="1"/>
</dbReference>
<evidence type="ECO:0000256" key="9">
    <source>
        <dbReference type="ARBA" id="ARBA00052017"/>
    </source>
</evidence>
<feature type="binding site" evidence="10">
    <location>
        <begin position="164"/>
        <end position="165"/>
    </location>
    <ligand>
        <name>substrate</name>
    </ligand>
</feature>
<name>A0AAD1M0Y2_MYCXE</name>
<dbReference type="AlphaFoldDB" id="A0AAD1M0Y2"/>
<dbReference type="GO" id="GO:0005829">
    <property type="term" value="C:cytosol"/>
    <property type="evidence" value="ECO:0007669"/>
    <property type="project" value="TreeGrafter"/>
</dbReference>
<evidence type="ECO:0000256" key="1">
    <source>
        <dbReference type="ARBA" id="ARBA00008023"/>
    </source>
</evidence>
<feature type="binding site" evidence="10">
    <location>
        <position position="55"/>
    </location>
    <ligand>
        <name>substrate</name>
    </ligand>
</feature>
<dbReference type="Proteomes" id="UP000464624">
    <property type="component" value="Chromosome"/>
</dbReference>
<evidence type="ECO:0000256" key="8">
    <source>
        <dbReference type="ARBA" id="ARBA00051875"/>
    </source>
</evidence>
<dbReference type="GO" id="GO:0009146">
    <property type="term" value="P:purine nucleoside triphosphate catabolic process"/>
    <property type="evidence" value="ECO:0007669"/>
    <property type="project" value="UniProtKB-UniRule"/>
</dbReference>
<proteinExistence type="inferred from homology"/>
<comment type="catalytic activity">
    <reaction evidence="10">
        <text>ITP + H2O = IMP + diphosphate + H(+)</text>
        <dbReference type="Rhea" id="RHEA:29399"/>
        <dbReference type="ChEBI" id="CHEBI:15377"/>
        <dbReference type="ChEBI" id="CHEBI:15378"/>
        <dbReference type="ChEBI" id="CHEBI:33019"/>
        <dbReference type="ChEBI" id="CHEBI:58053"/>
        <dbReference type="ChEBI" id="CHEBI:61402"/>
        <dbReference type="EC" id="3.6.1.66"/>
    </reaction>
</comment>
<dbReference type="KEGG" id="mxe:MYXE_16700"/>
<comment type="catalytic activity">
    <reaction evidence="8 10">
        <text>dITP + H2O = dIMP + diphosphate + H(+)</text>
        <dbReference type="Rhea" id="RHEA:28342"/>
        <dbReference type="ChEBI" id="CHEBI:15377"/>
        <dbReference type="ChEBI" id="CHEBI:15378"/>
        <dbReference type="ChEBI" id="CHEBI:33019"/>
        <dbReference type="ChEBI" id="CHEBI:61194"/>
        <dbReference type="ChEBI" id="CHEBI:61382"/>
        <dbReference type="EC" id="3.6.1.66"/>
    </reaction>
</comment>
<keyword evidence="3 10" id="KW-0479">Metal-binding</keyword>
<dbReference type="GO" id="GO:0035870">
    <property type="term" value="F:dITP diphosphatase activity"/>
    <property type="evidence" value="ECO:0007669"/>
    <property type="project" value="UniProtKB-UniRule"/>
</dbReference>
<dbReference type="InterPro" id="IPR029001">
    <property type="entry name" value="ITPase-like_fam"/>
</dbReference>
<evidence type="ECO:0000256" key="6">
    <source>
        <dbReference type="ARBA" id="ARBA00022842"/>
    </source>
</evidence>
<evidence type="ECO:0000256" key="2">
    <source>
        <dbReference type="ARBA" id="ARBA00011738"/>
    </source>
</evidence>
<comment type="subunit">
    <text evidence="2 10">Homodimer.</text>
</comment>
<dbReference type="CDD" id="cd00515">
    <property type="entry name" value="HAM1"/>
    <property type="match status" value="1"/>
</dbReference>
<protein>
    <recommendedName>
        <fullName evidence="10">dITP/XTP pyrophosphatase</fullName>
        <ecNumber evidence="10">3.6.1.66</ecNumber>
    </recommendedName>
    <alternativeName>
        <fullName evidence="10">Non-canonical purine NTP pyrophosphatase</fullName>
    </alternativeName>
    <alternativeName>
        <fullName evidence="10">Non-standard purine NTP pyrophosphatase</fullName>
    </alternativeName>
    <alternativeName>
        <fullName evidence="10">Nucleoside-triphosphate diphosphatase</fullName>
    </alternativeName>
    <alternativeName>
        <fullName evidence="10">Nucleoside-triphosphate pyrophosphatase</fullName>
        <shortName evidence="10">NTPase</shortName>
    </alternativeName>
</protein>
<dbReference type="GO" id="GO:0036220">
    <property type="term" value="F:ITP diphosphatase activity"/>
    <property type="evidence" value="ECO:0007669"/>
    <property type="project" value="UniProtKB-UniRule"/>
</dbReference>
<evidence type="ECO:0000256" key="4">
    <source>
        <dbReference type="ARBA" id="ARBA00022741"/>
    </source>
</evidence>
<dbReference type="SUPFAM" id="SSF52972">
    <property type="entry name" value="ITPase-like"/>
    <property type="match status" value="1"/>
</dbReference>
<organism evidence="11 12">
    <name type="scientific">Mycobacterium xenopi</name>
    <dbReference type="NCBI Taxonomy" id="1789"/>
    <lineage>
        <taxon>Bacteria</taxon>
        <taxon>Bacillati</taxon>
        <taxon>Actinomycetota</taxon>
        <taxon>Actinomycetes</taxon>
        <taxon>Mycobacteriales</taxon>
        <taxon>Mycobacteriaceae</taxon>
        <taxon>Mycobacterium</taxon>
    </lineage>
</organism>
<comment type="cofactor">
    <cofactor evidence="10">
        <name>Mg(2+)</name>
        <dbReference type="ChEBI" id="CHEBI:18420"/>
    </cofactor>
    <text evidence="10">Binds 1 Mg(2+) ion per subunit.</text>
</comment>
<comment type="similarity">
    <text evidence="1 10">Belongs to the HAM1 NTPase family.</text>
</comment>
<dbReference type="GO" id="GO:0009117">
    <property type="term" value="P:nucleotide metabolic process"/>
    <property type="evidence" value="ECO:0007669"/>
    <property type="project" value="UniProtKB-KW"/>
</dbReference>
<dbReference type="Pfam" id="PF01725">
    <property type="entry name" value="Ham1p_like"/>
    <property type="match status" value="1"/>
</dbReference>
<comment type="function">
    <text evidence="10">Pyrophosphatase that catalyzes the hydrolysis of nucleoside triphosphates to their monophosphate derivatives, with a high preference for the non-canonical purine nucleotides XTP (xanthosine triphosphate), dITP (deoxyinosine triphosphate) and ITP. Seems to function as a house-cleaning enzyme that removes non-canonical purine nucleotides from the nucleotide pool, thus preventing their incorporation into DNA/RNA and avoiding chromosomal lesions.</text>
</comment>
<dbReference type="PANTHER" id="PTHR11067:SF9">
    <property type="entry name" value="INOSINE TRIPHOSPHATE PYROPHOSPHATASE"/>
    <property type="match status" value="1"/>
</dbReference>
<evidence type="ECO:0000256" key="7">
    <source>
        <dbReference type="ARBA" id="ARBA00023080"/>
    </source>
</evidence>
<comment type="catalytic activity">
    <reaction evidence="9 10">
        <text>XTP + H2O = XMP + diphosphate + H(+)</text>
        <dbReference type="Rhea" id="RHEA:28610"/>
        <dbReference type="ChEBI" id="CHEBI:15377"/>
        <dbReference type="ChEBI" id="CHEBI:15378"/>
        <dbReference type="ChEBI" id="CHEBI:33019"/>
        <dbReference type="ChEBI" id="CHEBI:57464"/>
        <dbReference type="ChEBI" id="CHEBI:61314"/>
        <dbReference type="EC" id="3.6.1.66"/>
    </reaction>
</comment>
<evidence type="ECO:0000256" key="10">
    <source>
        <dbReference type="HAMAP-Rule" id="MF_01405"/>
    </source>
</evidence>
<sequence length="198" mass="20464">MLDGAGVATLKLVSLDDVPAFDEVPETGVTFEDNALAKARGGFAATGLACVADDSGLEVDALNGMPGVLSARWAGVHGDDAANTALLLAQLRDVPDERRGARFVSACALVSGSGEVVVRGEWPGVIAREPRGGGGFGYDPVFVPEGETRTAAQLSPAEKDALSHRGRALSLNPWMGDFVLPSTRLFWDAAECGAVGRG</sequence>
<dbReference type="InterPro" id="IPR020922">
    <property type="entry name" value="dITP/XTP_pyrophosphatase"/>
</dbReference>
<dbReference type="GO" id="GO:0046872">
    <property type="term" value="F:metal ion binding"/>
    <property type="evidence" value="ECO:0007669"/>
    <property type="project" value="UniProtKB-KW"/>
</dbReference>
<keyword evidence="5 10" id="KW-0378">Hydrolase</keyword>
<reference evidence="11 12" key="1">
    <citation type="submission" date="2019-12" db="EMBL/GenBank/DDBJ databases">
        <title>Complete genome sequence of Mycolicibacterium xenopi str. JCM15661T.</title>
        <authorList>
            <person name="Yoshida M."/>
            <person name="Fukano H."/>
            <person name="Asakura T."/>
            <person name="Hoshino Y."/>
        </authorList>
    </citation>
    <scope>NUCLEOTIDE SEQUENCE [LARGE SCALE GENOMIC DNA]</scope>
    <source>
        <strain evidence="11 12">JCM 15661T</strain>
    </source>
</reference>
<keyword evidence="4 10" id="KW-0547">Nucleotide-binding</keyword>
<gene>
    <name evidence="11" type="ORF">MYXE_16700</name>
</gene>
<evidence type="ECO:0000256" key="5">
    <source>
        <dbReference type="ARBA" id="ARBA00022801"/>
    </source>
</evidence>
<accession>A0AAD1M0Y2</accession>
<dbReference type="GO" id="GO:0017111">
    <property type="term" value="F:ribonucleoside triphosphate phosphatase activity"/>
    <property type="evidence" value="ECO:0007669"/>
    <property type="project" value="InterPro"/>
</dbReference>
<feature type="active site" description="Proton acceptor" evidence="10">
    <location>
        <position position="54"/>
    </location>
</feature>
<feature type="binding site" evidence="10">
    <location>
        <position position="159"/>
    </location>
    <ligand>
        <name>substrate</name>
    </ligand>
</feature>
<keyword evidence="7 10" id="KW-0546">Nucleotide metabolism</keyword>
<dbReference type="InterPro" id="IPR002637">
    <property type="entry name" value="RdgB/HAM1"/>
</dbReference>
<dbReference type="GO" id="GO:0036222">
    <property type="term" value="F:XTP diphosphatase activity"/>
    <property type="evidence" value="ECO:0007669"/>
    <property type="project" value="UniProtKB-UniRule"/>
</dbReference>
<dbReference type="FunFam" id="3.90.950.10:FF:000001">
    <property type="entry name" value="dITP/XTP pyrophosphatase"/>
    <property type="match status" value="1"/>
</dbReference>